<dbReference type="Proteomes" id="UP000253061">
    <property type="component" value="Unassembled WGS sequence"/>
</dbReference>
<evidence type="ECO:0000313" key="1">
    <source>
        <dbReference type="EMBL" id="RCK21474.1"/>
    </source>
</evidence>
<accession>A0A367V8E4</accession>
<dbReference type="RefSeq" id="WP_062955554.1">
    <property type="nucleotide sequence ID" value="NZ_JPWB01000005.1"/>
</dbReference>
<evidence type="ECO:0000313" key="2">
    <source>
        <dbReference type="Proteomes" id="UP000253061"/>
    </source>
</evidence>
<organism evidence="1 2">
    <name type="scientific">Thalassospira profundimaris</name>
    <dbReference type="NCBI Taxonomy" id="502049"/>
    <lineage>
        <taxon>Bacteria</taxon>
        <taxon>Pseudomonadati</taxon>
        <taxon>Pseudomonadota</taxon>
        <taxon>Alphaproteobacteria</taxon>
        <taxon>Rhodospirillales</taxon>
        <taxon>Thalassospiraceae</taxon>
        <taxon>Thalassospira</taxon>
    </lineage>
</organism>
<name>A0A367V8E4_9PROT</name>
<dbReference type="EMBL" id="JPWB01000005">
    <property type="protein sequence ID" value="RCK21474.1"/>
    <property type="molecule type" value="Genomic_DNA"/>
</dbReference>
<reference evidence="1 2" key="1">
    <citation type="submission" date="2014-07" db="EMBL/GenBank/DDBJ databases">
        <title>Draft genome sequence of Thalassospira profundimaris R8-17.</title>
        <authorList>
            <person name="Lai Q."/>
            <person name="Shao Z."/>
        </authorList>
    </citation>
    <scope>NUCLEOTIDE SEQUENCE [LARGE SCALE GENOMIC DNA]</scope>
    <source>
        <strain evidence="1 2">R8-17</strain>
    </source>
</reference>
<proteinExistence type="predicted"/>
<protein>
    <submittedName>
        <fullName evidence="1">Uncharacterized protein</fullName>
    </submittedName>
</protein>
<comment type="caution">
    <text evidence="1">The sequence shown here is derived from an EMBL/GenBank/DDBJ whole genome shotgun (WGS) entry which is preliminary data.</text>
</comment>
<sequence length="110" mass="12279">MSITRTTHRTVTFFHPFHLPGHAGLLSPGEYEVDTLEKLDPDAAMRSYIKLECHVHLWAKADMKDGIDVLKVEPQVLEAALALDSDPLREDERNRMIKSFGGSPTDHAAA</sequence>
<dbReference type="AlphaFoldDB" id="A0A367V8E4"/>
<gene>
    <name evidence="1" type="ORF">TH6_12740</name>
</gene>